<reference evidence="3" key="1">
    <citation type="submission" date="2016-10" db="EMBL/GenBank/DDBJ databases">
        <authorList>
            <person name="Varghese N."/>
            <person name="Submissions S."/>
        </authorList>
    </citation>
    <scope>NUCLEOTIDE SEQUENCE [LARGE SCALE GENOMIC DNA]</scope>
    <source>
        <strain evidence="3">MO64</strain>
    </source>
</reference>
<dbReference type="EMBL" id="FOSR01000023">
    <property type="protein sequence ID" value="SFL26919.1"/>
    <property type="molecule type" value="Genomic_DNA"/>
</dbReference>
<evidence type="ECO:0000256" key="1">
    <source>
        <dbReference type="SAM" id="Phobius"/>
    </source>
</evidence>
<accession>A0A1I4GAL6</accession>
<protein>
    <submittedName>
        <fullName evidence="2">Uncharacterized protein</fullName>
    </submittedName>
</protein>
<keyword evidence="1" id="KW-0812">Transmembrane</keyword>
<keyword evidence="1" id="KW-1133">Transmembrane helix</keyword>
<dbReference type="Proteomes" id="UP000198725">
    <property type="component" value="Unassembled WGS sequence"/>
</dbReference>
<dbReference type="RefSeq" id="WP_092705243.1">
    <property type="nucleotide sequence ID" value="NZ_FOSR01000023.1"/>
</dbReference>
<name>A0A1I4GAL6_9GAMM</name>
<sequence length="139" mass="15653">MTKDKRTHDVLIDVWNKAEPYFKFLLSRVVKSLPATRDPWRVAPEDKKQKVHVLAGSRESEIAVFPNAIAIGSPATEGGGRGREDGGIYWHSDGAGDSGNRCYVFAFRWVFVLFVYIYSDFVVLHGHSFLHEAMALRAV</sequence>
<evidence type="ECO:0000313" key="2">
    <source>
        <dbReference type="EMBL" id="SFL26919.1"/>
    </source>
</evidence>
<dbReference type="AlphaFoldDB" id="A0A1I4GAL6"/>
<keyword evidence="1" id="KW-0472">Membrane</keyword>
<gene>
    <name evidence="2" type="ORF">SAMN05192579_1236</name>
</gene>
<keyword evidence="3" id="KW-1185">Reference proteome</keyword>
<organism evidence="2 3">
    <name type="scientific">Rhodanobacter glycinis</name>
    <dbReference type="NCBI Taxonomy" id="582702"/>
    <lineage>
        <taxon>Bacteria</taxon>
        <taxon>Pseudomonadati</taxon>
        <taxon>Pseudomonadota</taxon>
        <taxon>Gammaproteobacteria</taxon>
        <taxon>Lysobacterales</taxon>
        <taxon>Rhodanobacteraceae</taxon>
        <taxon>Rhodanobacter</taxon>
    </lineage>
</organism>
<evidence type="ECO:0000313" key="3">
    <source>
        <dbReference type="Proteomes" id="UP000198725"/>
    </source>
</evidence>
<feature type="transmembrane region" description="Helical" evidence="1">
    <location>
        <begin position="102"/>
        <end position="119"/>
    </location>
</feature>
<proteinExistence type="predicted"/>